<keyword evidence="10" id="KW-0175">Coiled coil</keyword>
<evidence type="ECO:0000256" key="1">
    <source>
        <dbReference type="ARBA" id="ARBA00003618"/>
    </source>
</evidence>
<dbReference type="RefSeq" id="WP_072902202.1">
    <property type="nucleotide sequence ID" value="NZ_FRAD01000005.1"/>
</dbReference>
<dbReference type="GO" id="GO:0006281">
    <property type="term" value="P:DNA repair"/>
    <property type="evidence" value="ECO:0007669"/>
    <property type="project" value="UniProtKB-KW"/>
</dbReference>
<dbReference type="GO" id="GO:0009432">
    <property type="term" value="P:SOS response"/>
    <property type="evidence" value="ECO:0007669"/>
    <property type="project" value="TreeGrafter"/>
</dbReference>
<dbReference type="GO" id="GO:0005524">
    <property type="term" value="F:ATP binding"/>
    <property type="evidence" value="ECO:0007669"/>
    <property type="project" value="UniProtKB-KW"/>
</dbReference>
<evidence type="ECO:0000259" key="11">
    <source>
        <dbReference type="Pfam" id="PF02463"/>
    </source>
</evidence>
<dbReference type="STRING" id="1121331.SAMN02745248_00612"/>
<dbReference type="NCBIfam" id="TIGR00634">
    <property type="entry name" value="recN"/>
    <property type="match status" value="1"/>
</dbReference>
<dbReference type="AlphaFoldDB" id="A0A1M6L406"/>
<keyword evidence="5 9" id="KW-0227">DNA damage</keyword>
<dbReference type="PANTHER" id="PTHR11059:SF0">
    <property type="entry name" value="DNA REPAIR PROTEIN RECN"/>
    <property type="match status" value="1"/>
</dbReference>
<feature type="domain" description="RecF/RecN/SMC N-terminal" evidence="11">
    <location>
        <begin position="2"/>
        <end position="511"/>
    </location>
</feature>
<evidence type="ECO:0000256" key="3">
    <source>
        <dbReference type="ARBA" id="ARBA00021315"/>
    </source>
</evidence>
<gene>
    <name evidence="12" type="ORF">SAMN02745248_00612</name>
</gene>
<evidence type="ECO:0000256" key="2">
    <source>
        <dbReference type="ARBA" id="ARBA00009441"/>
    </source>
</evidence>
<evidence type="ECO:0000256" key="10">
    <source>
        <dbReference type="SAM" id="Coils"/>
    </source>
</evidence>
<evidence type="ECO:0000313" key="12">
    <source>
        <dbReference type="EMBL" id="SHJ65926.1"/>
    </source>
</evidence>
<dbReference type="EMBL" id="FRAD01000005">
    <property type="protein sequence ID" value="SHJ65926.1"/>
    <property type="molecule type" value="Genomic_DNA"/>
</dbReference>
<comment type="function">
    <text evidence="1 9">May be involved in recombinational repair of damaged DNA.</text>
</comment>
<keyword evidence="6" id="KW-0067">ATP-binding</keyword>
<keyword evidence="13" id="KW-1185">Reference proteome</keyword>
<evidence type="ECO:0000256" key="6">
    <source>
        <dbReference type="ARBA" id="ARBA00022840"/>
    </source>
</evidence>
<sequence length="565" mass="65368">MLLKLNIDNFALIDHASMDFNKGFNIILGETGSGKSILIDAINFLIGGKFSKNFLRTGESKTYVEGIFTLENEQSKLMLQNLNIPFQDDIIVISREGNSLGKSFAKINNRTVVLSVLRDFCKNIMDIHEQHETQNALNSCNHINYLDSFSRNALGDNIKNYKVKYSEYASIRSKIDDLEIKKNQDIRKKEFLKFQLDDISKYNIIKGEEEQLLEEYKVLNNAETIKNKLSLCHELLYASNDNEQCAFDLINEVVKNLRFIEDNYKEAKVLADSFEEMYYVMEDNIRRIKTMEDDTVCDEIQLNAINERLYNLEGLKKKYNVSSLNELLEYKEKLQIEYDELENININMEELLKEESKVKKLLLELGERIHEIRLKESEKLKYNMEEQFKFVGLEKVSINIQISTDNSFMENGIDKVEFFIRTNVGEPFKPLKEIVSGGELSRIMLCFKSTFSNVENIPSMIFDEIDTGISGVTAQRVGEKMFSISKNRQVFCITHLPQIACFFDNCYLVWKVVENEKTYSKIKLATEDEIINAIAKMQAGDNISKLSVEHAKELIENAKKIKSKV</sequence>
<dbReference type="Pfam" id="PF02463">
    <property type="entry name" value="SMC_N"/>
    <property type="match status" value="1"/>
</dbReference>
<organism evidence="12 13">
    <name type="scientific">Hathewaya proteolytica DSM 3090</name>
    <dbReference type="NCBI Taxonomy" id="1121331"/>
    <lineage>
        <taxon>Bacteria</taxon>
        <taxon>Bacillati</taxon>
        <taxon>Bacillota</taxon>
        <taxon>Clostridia</taxon>
        <taxon>Eubacteriales</taxon>
        <taxon>Clostridiaceae</taxon>
        <taxon>Hathewaya</taxon>
    </lineage>
</organism>
<dbReference type="InterPro" id="IPR004604">
    <property type="entry name" value="DNA_recomb/repair_RecN"/>
</dbReference>
<evidence type="ECO:0000256" key="8">
    <source>
        <dbReference type="ARBA" id="ARBA00033408"/>
    </source>
</evidence>
<dbReference type="CDD" id="cd03241">
    <property type="entry name" value="ABC_RecN"/>
    <property type="match status" value="2"/>
</dbReference>
<accession>A0A1M6L406</accession>
<proteinExistence type="inferred from homology"/>
<evidence type="ECO:0000313" key="13">
    <source>
        <dbReference type="Proteomes" id="UP000183952"/>
    </source>
</evidence>
<dbReference type="PIRSF" id="PIRSF003128">
    <property type="entry name" value="RecN"/>
    <property type="match status" value="1"/>
</dbReference>
<dbReference type="InterPro" id="IPR027417">
    <property type="entry name" value="P-loop_NTPase"/>
</dbReference>
<feature type="coiled-coil region" evidence="10">
    <location>
        <begin position="324"/>
        <end position="361"/>
    </location>
</feature>
<dbReference type="GO" id="GO:0043590">
    <property type="term" value="C:bacterial nucleoid"/>
    <property type="evidence" value="ECO:0007669"/>
    <property type="project" value="TreeGrafter"/>
</dbReference>
<evidence type="ECO:0000256" key="4">
    <source>
        <dbReference type="ARBA" id="ARBA00022741"/>
    </source>
</evidence>
<dbReference type="PANTHER" id="PTHR11059">
    <property type="entry name" value="DNA REPAIR PROTEIN RECN"/>
    <property type="match status" value="1"/>
</dbReference>
<protein>
    <recommendedName>
        <fullName evidence="3 9">DNA repair protein RecN</fullName>
    </recommendedName>
    <alternativeName>
        <fullName evidence="8 9">Recombination protein N</fullName>
    </alternativeName>
</protein>
<reference evidence="12 13" key="1">
    <citation type="submission" date="2016-11" db="EMBL/GenBank/DDBJ databases">
        <authorList>
            <person name="Jaros S."/>
            <person name="Januszkiewicz K."/>
            <person name="Wedrychowicz H."/>
        </authorList>
    </citation>
    <scope>NUCLEOTIDE SEQUENCE [LARGE SCALE GENOMIC DNA]</scope>
    <source>
        <strain evidence="12 13">DSM 3090</strain>
    </source>
</reference>
<dbReference type="SUPFAM" id="SSF52540">
    <property type="entry name" value="P-loop containing nucleoside triphosphate hydrolases"/>
    <property type="match status" value="1"/>
</dbReference>
<evidence type="ECO:0000256" key="5">
    <source>
        <dbReference type="ARBA" id="ARBA00022763"/>
    </source>
</evidence>
<dbReference type="OrthoDB" id="9806954at2"/>
<comment type="similarity">
    <text evidence="2 9">Belongs to the RecN family.</text>
</comment>
<evidence type="ECO:0000256" key="7">
    <source>
        <dbReference type="ARBA" id="ARBA00023204"/>
    </source>
</evidence>
<keyword evidence="4" id="KW-0547">Nucleotide-binding</keyword>
<evidence type="ECO:0000256" key="9">
    <source>
        <dbReference type="PIRNR" id="PIRNR003128"/>
    </source>
</evidence>
<keyword evidence="7 9" id="KW-0234">DNA repair</keyword>
<dbReference type="GO" id="GO:0006310">
    <property type="term" value="P:DNA recombination"/>
    <property type="evidence" value="ECO:0007669"/>
    <property type="project" value="InterPro"/>
</dbReference>
<dbReference type="InterPro" id="IPR003395">
    <property type="entry name" value="RecF/RecN/SMC_N"/>
</dbReference>
<name>A0A1M6L406_9CLOT</name>
<dbReference type="Proteomes" id="UP000183952">
    <property type="component" value="Unassembled WGS sequence"/>
</dbReference>
<dbReference type="Gene3D" id="3.40.50.300">
    <property type="entry name" value="P-loop containing nucleotide triphosphate hydrolases"/>
    <property type="match status" value="2"/>
</dbReference>